<dbReference type="Proteomes" id="UP000317650">
    <property type="component" value="Chromosome 3"/>
</dbReference>
<organism evidence="6 7">
    <name type="scientific">Musa balbisiana</name>
    <name type="common">Banana</name>
    <dbReference type="NCBI Taxonomy" id="52838"/>
    <lineage>
        <taxon>Eukaryota</taxon>
        <taxon>Viridiplantae</taxon>
        <taxon>Streptophyta</taxon>
        <taxon>Embryophyta</taxon>
        <taxon>Tracheophyta</taxon>
        <taxon>Spermatophyta</taxon>
        <taxon>Magnoliopsida</taxon>
        <taxon>Liliopsida</taxon>
        <taxon>Zingiberales</taxon>
        <taxon>Musaceae</taxon>
        <taxon>Musa</taxon>
    </lineage>
</organism>
<name>A0A4S8J938_MUSBA</name>
<dbReference type="InterPro" id="IPR037045">
    <property type="entry name" value="S8pro/Inhibitor_I9_sf"/>
</dbReference>
<dbReference type="PANTHER" id="PTHR48222:SF4">
    <property type="entry name" value="PROTEINASE INHIBITOR, PROPEPTIDE"/>
    <property type="match status" value="1"/>
</dbReference>
<evidence type="ECO:0000256" key="2">
    <source>
        <dbReference type="ARBA" id="ARBA00022670"/>
    </source>
</evidence>
<dbReference type="GO" id="GO:0008236">
    <property type="term" value="F:serine-type peptidase activity"/>
    <property type="evidence" value="ECO:0007669"/>
    <property type="project" value="UniProtKB-KW"/>
</dbReference>
<evidence type="ECO:0000256" key="4">
    <source>
        <dbReference type="ARBA" id="ARBA00022825"/>
    </source>
</evidence>
<evidence type="ECO:0000313" key="7">
    <source>
        <dbReference type="Proteomes" id="UP000317650"/>
    </source>
</evidence>
<comment type="caution">
    <text evidence="6">The sequence shown here is derived from an EMBL/GenBank/DDBJ whole genome shotgun (WGS) entry which is preliminary data.</text>
</comment>
<keyword evidence="2" id="KW-0645">Protease</keyword>
<dbReference type="PANTHER" id="PTHR48222">
    <property type="entry name" value="PROTEINASE INHIBITOR, PROPEPTIDE"/>
    <property type="match status" value="1"/>
</dbReference>
<dbReference type="Pfam" id="PF05922">
    <property type="entry name" value="Inhibitor_I9"/>
    <property type="match status" value="1"/>
</dbReference>
<dbReference type="GO" id="GO:0006508">
    <property type="term" value="P:proteolysis"/>
    <property type="evidence" value="ECO:0007669"/>
    <property type="project" value="UniProtKB-KW"/>
</dbReference>
<dbReference type="InterPro" id="IPR010259">
    <property type="entry name" value="S8pro/Inhibitor_I9"/>
</dbReference>
<evidence type="ECO:0000259" key="5">
    <source>
        <dbReference type="Pfam" id="PF05922"/>
    </source>
</evidence>
<proteinExistence type="inferred from homology"/>
<evidence type="ECO:0000256" key="3">
    <source>
        <dbReference type="ARBA" id="ARBA00022729"/>
    </source>
</evidence>
<comment type="similarity">
    <text evidence="1">Belongs to the peptidase S8 family.</text>
</comment>
<gene>
    <name evidence="6" type="ORF">C4D60_Mb03t10830</name>
</gene>
<sequence>MWLHRLISSVIAATLLLHSHMQDGLPASSILYASTSLPFKLRPNGSTWTYTIIDQVYLGERQHEDPDLVIASHHDMLSSVLGSKEEAVSSIVYSYKNGFSGSAAMLTESQADKIAVVLHGDDVCM</sequence>
<reference evidence="6 7" key="1">
    <citation type="journal article" date="2019" name="Nat. Plants">
        <title>Genome sequencing of Musa balbisiana reveals subgenome evolution and function divergence in polyploid bananas.</title>
        <authorList>
            <person name="Yao X."/>
        </authorList>
    </citation>
    <scope>NUCLEOTIDE SEQUENCE [LARGE SCALE GENOMIC DNA]</scope>
    <source>
        <strain evidence="7">cv. DH-PKW</strain>
        <tissue evidence="6">Leaves</tissue>
    </source>
</reference>
<keyword evidence="4" id="KW-0720">Serine protease</keyword>
<keyword evidence="3" id="KW-0732">Signal</keyword>
<evidence type="ECO:0000256" key="1">
    <source>
        <dbReference type="ARBA" id="ARBA00011073"/>
    </source>
</evidence>
<accession>A0A4S8J938</accession>
<protein>
    <recommendedName>
        <fullName evidence="5">Inhibitor I9 domain-containing protein</fullName>
    </recommendedName>
</protein>
<keyword evidence="7" id="KW-1185">Reference proteome</keyword>
<feature type="domain" description="Inhibitor I9" evidence="5">
    <location>
        <begin position="56"/>
        <end position="115"/>
    </location>
</feature>
<dbReference type="AlphaFoldDB" id="A0A4S8J938"/>
<evidence type="ECO:0000313" key="6">
    <source>
        <dbReference type="EMBL" id="THU58120.1"/>
    </source>
</evidence>
<dbReference type="Gene3D" id="3.30.70.80">
    <property type="entry name" value="Peptidase S8 propeptide/proteinase inhibitor I9"/>
    <property type="match status" value="1"/>
</dbReference>
<dbReference type="EMBL" id="PYDT01000006">
    <property type="protein sequence ID" value="THU58120.1"/>
    <property type="molecule type" value="Genomic_DNA"/>
</dbReference>
<keyword evidence="4" id="KW-0378">Hydrolase</keyword>
<dbReference type="FunFam" id="3.30.70.80:FF:000002">
    <property type="entry name" value="Subtilisin-like protease SBT5.3"/>
    <property type="match status" value="1"/>
</dbReference>